<dbReference type="PANTHER" id="PTHR43420">
    <property type="entry name" value="ACETYLTRANSFERASE"/>
    <property type="match status" value="1"/>
</dbReference>
<name>W9DSA3_9PSEU</name>
<keyword evidence="8" id="KW-1185">Reference proteome</keyword>
<evidence type="ECO:0000256" key="1">
    <source>
        <dbReference type="ARBA" id="ARBA00005395"/>
    </source>
</evidence>
<dbReference type="SUPFAM" id="SSF55729">
    <property type="entry name" value="Acyl-CoA N-acyltransferases (Nat)"/>
    <property type="match status" value="1"/>
</dbReference>
<evidence type="ECO:0000256" key="2">
    <source>
        <dbReference type="ARBA" id="ARBA00022490"/>
    </source>
</evidence>
<dbReference type="OrthoDB" id="529907at2"/>
<dbReference type="InterPro" id="IPR016181">
    <property type="entry name" value="Acyl_CoA_acyltransferase"/>
</dbReference>
<protein>
    <submittedName>
        <fullName evidence="7">Ribosomal-protein-alanine acetyltransferase</fullName>
    </submittedName>
</protein>
<dbReference type="GO" id="GO:0008080">
    <property type="term" value="F:N-acetyltransferase activity"/>
    <property type="evidence" value="ECO:0007669"/>
    <property type="project" value="InterPro"/>
</dbReference>
<comment type="caution">
    <text evidence="7">The sequence shown here is derived from an EMBL/GenBank/DDBJ whole genome shotgun (WGS) entry which is preliminary data.</text>
</comment>
<dbReference type="PATRIC" id="fig|592678.3.peg.107"/>
<keyword evidence="4" id="KW-0012">Acyltransferase</keyword>
<dbReference type="PROSITE" id="PS51186">
    <property type="entry name" value="GNAT"/>
    <property type="match status" value="1"/>
</dbReference>
<dbReference type="HOGENOM" id="CLU_013985_23_3_11"/>
<accession>W9DSA3</accession>
<dbReference type="EMBL" id="AZAK01000001">
    <property type="protein sequence ID" value="ETA66346.1"/>
    <property type="molecule type" value="Genomic_DNA"/>
</dbReference>
<evidence type="ECO:0000256" key="3">
    <source>
        <dbReference type="ARBA" id="ARBA00022679"/>
    </source>
</evidence>
<feature type="region of interest" description="Disordered" evidence="5">
    <location>
        <begin position="155"/>
        <end position="174"/>
    </location>
</feature>
<dbReference type="Gene3D" id="3.40.630.30">
    <property type="match status" value="1"/>
</dbReference>
<evidence type="ECO:0000256" key="5">
    <source>
        <dbReference type="SAM" id="MobiDB-lite"/>
    </source>
</evidence>
<dbReference type="Pfam" id="PF00583">
    <property type="entry name" value="Acetyltransf_1"/>
    <property type="match status" value="1"/>
</dbReference>
<dbReference type="NCBIfam" id="TIGR01575">
    <property type="entry name" value="rimI"/>
    <property type="match status" value="1"/>
</dbReference>
<comment type="similarity">
    <text evidence="1">Belongs to the acetyltransferase family. RimI subfamily.</text>
</comment>
<sequence length="174" mass="18664">MTASERAPGPATLAPLRRSDIPRCVEIEHLLFPGDDPWSAAAFRAELNSGAYYLGAYDGDGVLLGYGGLAILGNRGSYETEVHTIGVVPQWQGYGIGDALLAALLTKADDVDAPVFLEVRTDNDAAIALYEKYGFTRVGVRKGYYQPSGADAYTMRRPPVSESVSASDESQDEV</sequence>
<evidence type="ECO:0000313" key="8">
    <source>
        <dbReference type="Proteomes" id="UP000054357"/>
    </source>
</evidence>
<organism evidence="7 8">
    <name type="scientific">Haloechinothrix halophila YIM 93223</name>
    <dbReference type="NCBI Taxonomy" id="592678"/>
    <lineage>
        <taxon>Bacteria</taxon>
        <taxon>Bacillati</taxon>
        <taxon>Actinomycetota</taxon>
        <taxon>Actinomycetes</taxon>
        <taxon>Pseudonocardiales</taxon>
        <taxon>Pseudonocardiaceae</taxon>
        <taxon>Haloechinothrix</taxon>
    </lineage>
</organism>
<evidence type="ECO:0000313" key="7">
    <source>
        <dbReference type="EMBL" id="ETA66346.1"/>
    </source>
</evidence>
<dbReference type="Proteomes" id="UP000054357">
    <property type="component" value="Unassembled WGS sequence"/>
</dbReference>
<dbReference type="InterPro" id="IPR000182">
    <property type="entry name" value="GNAT_dom"/>
</dbReference>
<reference evidence="7 8" key="1">
    <citation type="submission" date="2013-08" db="EMBL/GenBank/DDBJ databases">
        <authorList>
            <consortium name="DOE Joint Genome Institute"/>
            <person name="Klenk H.-P."/>
            <person name="Huntemann M."/>
            <person name="Han J."/>
            <person name="Chen A."/>
            <person name="Kyrpides N."/>
            <person name="Mavromatis K."/>
            <person name="Markowitz V."/>
            <person name="Palaniappan K."/>
            <person name="Ivanova N."/>
            <person name="Schaumberg A."/>
            <person name="Pati A."/>
            <person name="Liolios K."/>
            <person name="Nordberg H.P."/>
            <person name="Cantor M.N."/>
            <person name="Hua S.X."/>
            <person name="Woyke T."/>
        </authorList>
    </citation>
    <scope>NUCLEOTIDE SEQUENCE [LARGE SCALE GENOMIC DNA]</scope>
    <source>
        <strain evidence="7 8">YIM 93223</strain>
    </source>
</reference>
<feature type="domain" description="N-acetyltransferase" evidence="6">
    <location>
        <begin position="11"/>
        <end position="160"/>
    </location>
</feature>
<evidence type="ECO:0000259" key="6">
    <source>
        <dbReference type="PROSITE" id="PS51186"/>
    </source>
</evidence>
<gene>
    <name evidence="7" type="ORF">AmyhaDRAFT_0100</name>
</gene>
<dbReference type="AlphaFoldDB" id="W9DSA3"/>
<dbReference type="InterPro" id="IPR006464">
    <property type="entry name" value="AcTrfase_RimI/Ard1"/>
</dbReference>
<dbReference type="InterPro" id="IPR050680">
    <property type="entry name" value="YpeA/RimI_acetyltransf"/>
</dbReference>
<keyword evidence="2" id="KW-0963">Cytoplasm</keyword>
<dbReference type="RefSeq" id="WP_051399392.1">
    <property type="nucleotide sequence ID" value="NZ_KI632509.1"/>
</dbReference>
<evidence type="ECO:0000256" key="4">
    <source>
        <dbReference type="ARBA" id="ARBA00023315"/>
    </source>
</evidence>
<dbReference type="PANTHER" id="PTHR43420:SF12">
    <property type="entry name" value="N-ACETYLTRANSFERASE DOMAIN-CONTAINING PROTEIN"/>
    <property type="match status" value="1"/>
</dbReference>
<keyword evidence="3 7" id="KW-0808">Transferase</keyword>
<proteinExistence type="inferred from homology"/>